<comment type="caution">
    <text evidence="7">The sequence shown here is derived from an EMBL/GenBank/DDBJ whole genome shotgun (WGS) entry which is preliminary data.</text>
</comment>
<dbReference type="PANTHER" id="PTHR43370:SF1">
    <property type="entry name" value="GUANOSINE ABC TRANSPORTER PERMEASE PROTEIN NUPQ"/>
    <property type="match status" value="1"/>
</dbReference>
<dbReference type="AlphaFoldDB" id="A0A3A8AWJ0"/>
<proteinExistence type="predicted"/>
<dbReference type="PANTHER" id="PTHR43370">
    <property type="entry name" value="SUGAR ABC TRANSPORTER INTEGRAL MEMBRANE PROTEIN-RELATED"/>
    <property type="match status" value="1"/>
</dbReference>
<reference evidence="7 8" key="1">
    <citation type="submission" date="2018-09" db="EMBL/GenBank/DDBJ databases">
        <title>Roseovarius spongiae sp. nov., isolated from a marine sponge.</title>
        <authorList>
            <person name="Zhuang L."/>
            <person name="Luo L."/>
        </authorList>
    </citation>
    <scope>NUCLEOTIDE SEQUENCE [LARGE SCALE GENOMIC DNA]</scope>
    <source>
        <strain evidence="7 8">HN-E21</strain>
    </source>
</reference>
<feature type="transmembrane region" description="Helical" evidence="6">
    <location>
        <begin position="14"/>
        <end position="35"/>
    </location>
</feature>
<dbReference type="GO" id="GO:0022857">
    <property type="term" value="F:transmembrane transporter activity"/>
    <property type="evidence" value="ECO:0007669"/>
    <property type="project" value="InterPro"/>
</dbReference>
<feature type="transmembrane region" description="Helical" evidence="6">
    <location>
        <begin position="200"/>
        <end position="219"/>
    </location>
</feature>
<evidence type="ECO:0000256" key="3">
    <source>
        <dbReference type="ARBA" id="ARBA00022692"/>
    </source>
</evidence>
<keyword evidence="3 6" id="KW-0812">Transmembrane</keyword>
<evidence type="ECO:0000256" key="6">
    <source>
        <dbReference type="SAM" id="Phobius"/>
    </source>
</evidence>
<gene>
    <name evidence="7" type="ORF">D6850_04205</name>
</gene>
<dbReference type="GO" id="GO:0005886">
    <property type="term" value="C:plasma membrane"/>
    <property type="evidence" value="ECO:0007669"/>
    <property type="project" value="UniProtKB-SubCell"/>
</dbReference>
<sequence length="314" mass="33097">MFDFLTDASQLADVLGTALRLSIPLIFAAMGGLLCERSGVFNIALEGQILFGAFGAAVGAYYFGTPYMGLLIAIAFGALSGVLLAVLGVTLRVNQIVVGIAIILFAAGFTSFMSRLLFPGGGNSLKLNGFENIDIPVLSDIPVLGPVLFSQNGLVYGALFAVIAVHFVLFRTRVGMSIRAVGESPAAADAAGIHVFGLRYACVIVGSSMAALGGAYLVLTQVLLFSDNMSAGKGFIALAAIVLGRWQPRIAFMACLLFGFFDAVQLRLQFDQPEIPFQVFAALPYLVAILALVGLMGQANPPASVGRPYDREMR</sequence>
<evidence type="ECO:0000256" key="5">
    <source>
        <dbReference type="ARBA" id="ARBA00023136"/>
    </source>
</evidence>
<feature type="transmembrane region" description="Helical" evidence="6">
    <location>
        <begin position="153"/>
        <end position="170"/>
    </location>
</feature>
<evidence type="ECO:0000313" key="7">
    <source>
        <dbReference type="EMBL" id="RKF16748.1"/>
    </source>
</evidence>
<keyword evidence="5 6" id="KW-0472">Membrane</keyword>
<dbReference type="OrthoDB" id="9792579at2"/>
<dbReference type="Pfam" id="PF02653">
    <property type="entry name" value="BPD_transp_2"/>
    <property type="match status" value="1"/>
</dbReference>
<keyword evidence="4 6" id="KW-1133">Transmembrane helix</keyword>
<dbReference type="InterPro" id="IPR001851">
    <property type="entry name" value="ABC_transp_permease"/>
</dbReference>
<organism evidence="7 8">
    <name type="scientific">Roseovarius spongiae</name>
    <dbReference type="NCBI Taxonomy" id="2320272"/>
    <lineage>
        <taxon>Bacteria</taxon>
        <taxon>Pseudomonadati</taxon>
        <taxon>Pseudomonadota</taxon>
        <taxon>Alphaproteobacteria</taxon>
        <taxon>Rhodobacterales</taxon>
        <taxon>Roseobacteraceae</taxon>
        <taxon>Roseovarius</taxon>
    </lineage>
</organism>
<dbReference type="CDD" id="cd06580">
    <property type="entry name" value="TM_PBP1_transp_TpRbsC_like"/>
    <property type="match status" value="1"/>
</dbReference>
<name>A0A3A8AWJ0_9RHOB</name>
<evidence type="ECO:0000313" key="8">
    <source>
        <dbReference type="Proteomes" id="UP000281128"/>
    </source>
</evidence>
<evidence type="ECO:0000256" key="2">
    <source>
        <dbReference type="ARBA" id="ARBA00022475"/>
    </source>
</evidence>
<dbReference type="Proteomes" id="UP000281128">
    <property type="component" value="Unassembled WGS sequence"/>
</dbReference>
<keyword evidence="2" id="KW-1003">Cell membrane</keyword>
<accession>A0A3A8AWJ0</accession>
<comment type="subcellular location">
    <subcellularLocation>
        <location evidence="1">Cell membrane</location>
        <topology evidence="1">Multi-pass membrane protein</topology>
    </subcellularLocation>
</comment>
<keyword evidence="8" id="KW-1185">Reference proteome</keyword>
<feature type="transmembrane region" description="Helical" evidence="6">
    <location>
        <begin position="70"/>
        <end position="89"/>
    </location>
</feature>
<feature type="transmembrane region" description="Helical" evidence="6">
    <location>
        <begin position="96"/>
        <end position="118"/>
    </location>
</feature>
<protein>
    <submittedName>
        <fullName evidence="7">ABC transporter permease</fullName>
    </submittedName>
</protein>
<evidence type="ECO:0000256" key="1">
    <source>
        <dbReference type="ARBA" id="ARBA00004651"/>
    </source>
</evidence>
<dbReference type="RefSeq" id="WP_121164055.1">
    <property type="nucleotide sequence ID" value="NZ_RAPE01000001.1"/>
</dbReference>
<dbReference type="EMBL" id="RAPE01000001">
    <property type="protein sequence ID" value="RKF16748.1"/>
    <property type="molecule type" value="Genomic_DNA"/>
</dbReference>
<feature type="transmembrane region" description="Helical" evidence="6">
    <location>
        <begin position="275"/>
        <end position="297"/>
    </location>
</feature>
<evidence type="ECO:0000256" key="4">
    <source>
        <dbReference type="ARBA" id="ARBA00022989"/>
    </source>
</evidence>
<feature type="transmembrane region" description="Helical" evidence="6">
    <location>
        <begin position="47"/>
        <end position="64"/>
    </location>
</feature>